<keyword evidence="1" id="KW-1133">Transmembrane helix</keyword>
<keyword evidence="3" id="KW-1185">Reference proteome</keyword>
<evidence type="ECO:0000256" key="1">
    <source>
        <dbReference type="SAM" id="Phobius"/>
    </source>
</evidence>
<proteinExistence type="predicted"/>
<evidence type="ECO:0000313" key="2">
    <source>
        <dbReference type="EMBL" id="MCX2741440.1"/>
    </source>
</evidence>
<protein>
    <submittedName>
        <fullName evidence="2">DUF6132 family protein</fullName>
    </submittedName>
</protein>
<dbReference type="EMBL" id="JAPFQO010000011">
    <property type="protein sequence ID" value="MCX2741440.1"/>
    <property type="molecule type" value="Genomic_DNA"/>
</dbReference>
<name>A0ABT3RI18_9BACT</name>
<dbReference type="Proteomes" id="UP001207228">
    <property type="component" value="Unassembled WGS sequence"/>
</dbReference>
<dbReference type="Pfam" id="PF19628">
    <property type="entry name" value="DUF6132"/>
    <property type="match status" value="1"/>
</dbReference>
<dbReference type="InterPro" id="IPR045764">
    <property type="entry name" value="DUF6132"/>
</dbReference>
<gene>
    <name evidence="2" type="ORF">OO017_15885</name>
</gene>
<keyword evidence="1" id="KW-0472">Membrane</keyword>
<dbReference type="RefSeq" id="WP_266053648.1">
    <property type="nucleotide sequence ID" value="NZ_JAPFQO010000011.1"/>
</dbReference>
<organism evidence="2 3">
    <name type="scientific">Pontibacter anaerobius</name>
    <dbReference type="NCBI Taxonomy" id="2993940"/>
    <lineage>
        <taxon>Bacteria</taxon>
        <taxon>Pseudomonadati</taxon>
        <taxon>Bacteroidota</taxon>
        <taxon>Cytophagia</taxon>
        <taxon>Cytophagales</taxon>
        <taxon>Hymenobacteraceae</taxon>
        <taxon>Pontibacter</taxon>
    </lineage>
</organism>
<keyword evidence="1" id="KW-0812">Transmembrane</keyword>
<reference evidence="2 3" key="1">
    <citation type="submission" date="2022-11" db="EMBL/GenBank/DDBJ databases">
        <title>The characterization of three novel Bacteroidetes species and genomic analysis of their roles in tidal elemental geochemical cycles.</title>
        <authorList>
            <person name="Ma K.-J."/>
        </authorList>
    </citation>
    <scope>NUCLEOTIDE SEQUENCE [LARGE SCALE GENOMIC DNA]</scope>
    <source>
        <strain evidence="2 3">M82</strain>
    </source>
</reference>
<sequence>MRLTKDNLRAVSKLATAAVAGGTLGYLFYYFYGCDGTCLISSKPLNSTLYGAFLGVLFSRTFKRNRK</sequence>
<evidence type="ECO:0000313" key="3">
    <source>
        <dbReference type="Proteomes" id="UP001207228"/>
    </source>
</evidence>
<accession>A0ABT3RI18</accession>
<feature type="transmembrane region" description="Helical" evidence="1">
    <location>
        <begin position="44"/>
        <end position="62"/>
    </location>
</feature>
<comment type="caution">
    <text evidence="2">The sequence shown here is derived from an EMBL/GenBank/DDBJ whole genome shotgun (WGS) entry which is preliminary data.</text>
</comment>
<feature type="transmembrane region" description="Helical" evidence="1">
    <location>
        <begin position="12"/>
        <end position="32"/>
    </location>
</feature>